<dbReference type="Pfam" id="PF23140">
    <property type="entry name" value="Gp80"/>
    <property type="match status" value="1"/>
</dbReference>
<evidence type="ECO:0000313" key="2">
    <source>
        <dbReference type="EMBL" id="TFZ79797.1"/>
    </source>
</evidence>
<proteinExistence type="predicted"/>
<accession>A0A4Z0F6B1</accession>
<sequence>MAGPTTTVKNAMLDNAFPSGSASLSLHSGDPGETGLNELSGGSPAYARKSVTLTAASAGTKTYSTGVVTFDVAAGGTAAYVGVWISGTFKGGFKLPTSSFYPTQGTYQLQPITIRIP</sequence>
<evidence type="ECO:0000256" key="1">
    <source>
        <dbReference type="SAM" id="MobiDB-lite"/>
    </source>
</evidence>
<protein>
    <submittedName>
        <fullName evidence="2">Uncharacterized protein</fullName>
    </submittedName>
</protein>
<dbReference type="EMBL" id="SRIO01000082">
    <property type="protein sequence ID" value="TFZ79797.1"/>
    <property type="molecule type" value="Genomic_DNA"/>
</dbReference>
<dbReference type="InterPro" id="IPR056908">
    <property type="entry name" value="Gp80-like"/>
</dbReference>
<organism evidence="2 3">
    <name type="scientific">Candidatus Macondimonas diazotrophica</name>
    <dbReference type="NCBI Taxonomy" id="2305248"/>
    <lineage>
        <taxon>Bacteria</taxon>
        <taxon>Pseudomonadati</taxon>
        <taxon>Pseudomonadota</taxon>
        <taxon>Gammaproteobacteria</taxon>
        <taxon>Chromatiales</taxon>
        <taxon>Ectothiorhodospiraceae</taxon>
        <taxon>Candidatus Macondimonas</taxon>
    </lineage>
</organism>
<dbReference type="Proteomes" id="UP000297890">
    <property type="component" value="Unassembled WGS sequence"/>
</dbReference>
<keyword evidence="3" id="KW-1185">Reference proteome</keyword>
<gene>
    <name evidence="2" type="ORF">E4680_13975</name>
</gene>
<comment type="caution">
    <text evidence="2">The sequence shown here is derived from an EMBL/GenBank/DDBJ whole genome shotgun (WGS) entry which is preliminary data.</text>
</comment>
<name>A0A4Z0F6B1_9GAMM</name>
<reference evidence="2 3" key="1">
    <citation type="journal article" date="2019" name="ISME J.">
        <title>Candidatus Macondimonas diazotrophica, a novel gammaproteobacterial genus dominating crude-oil-contaminated coastal sediments.</title>
        <authorList>
            <person name="Karthikeyan S."/>
            <person name="Konstantinidis K."/>
        </authorList>
    </citation>
    <scope>NUCLEOTIDE SEQUENCE [LARGE SCALE GENOMIC DNA]</scope>
    <source>
        <strain evidence="2 3">KTK01</strain>
    </source>
</reference>
<dbReference type="AlphaFoldDB" id="A0A4Z0F6B1"/>
<feature type="region of interest" description="Disordered" evidence="1">
    <location>
        <begin position="22"/>
        <end position="41"/>
    </location>
</feature>
<dbReference type="OrthoDB" id="9780723at2"/>
<evidence type="ECO:0000313" key="3">
    <source>
        <dbReference type="Proteomes" id="UP000297890"/>
    </source>
</evidence>